<feature type="transmembrane region" description="Helical" evidence="2">
    <location>
        <begin position="12"/>
        <end position="34"/>
    </location>
</feature>
<accession>A0A5C8HN21</accession>
<evidence type="ECO:0000313" key="4">
    <source>
        <dbReference type="Proteomes" id="UP000321196"/>
    </source>
</evidence>
<evidence type="ECO:0000313" key="3">
    <source>
        <dbReference type="EMBL" id="TXK04409.1"/>
    </source>
</evidence>
<dbReference type="RefSeq" id="WP_147825544.1">
    <property type="nucleotide sequence ID" value="NZ_BAAARG010000002.1"/>
</dbReference>
<reference evidence="3 4" key="1">
    <citation type="submission" date="2019-08" db="EMBL/GenBank/DDBJ databases">
        <authorList>
            <person name="Dong K."/>
        </authorList>
    </citation>
    <scope>NUCLEOTIDE SEQUENCE [LARGE SCALE GENOMIC DNA]</scope>
    <source>
        <strain evidence="3 4">M4-8</strain>
    </source>
</reference>
<protein>
    <submittedName>
        <fullName evidence="3">Uncharacterized protein</fullName>
    </submittedName>
</protein>
<feature type="transmembrane region" description="Helical" evidence="2">
    <location>
        <begin position="98"/>
        <end position="116"/>
    </location>
</feature>
<organism evidence="3 4">
    <name type="scientific">Microbacterium mitrae</name>
    <dbReference type="NCBI Taxonomy" id="664640"/>
    <lineage>
        <taxon>Bacteria</taxon>
        <taxon>Bacillati</taxon>
        <taxon>Actinomycetota</taxon>
        <taxon>Actinomycetes</taxon>
        <taxon>Micrococcales</taxon>
        <taxon>Microbacteriaceae</taxon>
        <taxon>Microbacterium</taxon>
    </lineage>
</organism>
<evidence type="ECO:0000256" key="1">
    <source>
        <dbReference type="SAM" id="MobiDB-lite"/>
    </source>
</evidence>
<dbReference type="Proteomes" id="UP000321196">
    <property type="component" value="Unassembled WGS sequence"/>
</dbReference>
<keyword evidence="2" id="KW-0812">Transmembrane</keyword>
<comment type="caution">
    <text evidence="3">The sequence shown here is derived from an EMBL/GenBank/DDBJ whole genome shotgun (WGS) entry which is preliminary data.</text>
</comment>
<keyword evidence="2" id="KW-0472">Membrane</keyword>
<feature type="transmembrane region" description="Helical" evidence="2">
    <location>
        <begin position="313"/>
        <end position="332"/>
    </location>
</feature>
<gene>
    <name evidence="3" type="ORF">FVP60_06800</name>
</gene>
<name>A0A5C8HN21_9MICO</name>
<feature type="region of interest" description="Disordered" evidence="1">
    <location>
        <begin position="397"/>
        <end position="440"/>
    </location>
</feature>
<feature type="compositionally biased region" description="Low complexity" evidence="1">
    <location>
        <begin position="409"/>
        <end position="420"/>
    </location>
</feature>
<dbReference type="OrthoDB" id="3802671at2"/>
<feature type="transmembrane region" description="Helical" evidence="2">
    <location>
        <begin position="246"/>
        <end position="267"/>
    </location>
</feature>
<feature type="transmembrane region" description="Helical" evidence="2">
    <location>
        <begin position="46"/>
        <end position="69"/>
    </location>
</feature>
<feature type="transmembrane region" description="Helical" evidence="2">
    <location>
        <begin position="352"/>
        <end position="369"/>
    </location>
</feature>
<sequence length="440" mass="47198">MLAVLRTWGRVLVMHGPALVAAYVIGHTAHYILIWVSGFVGAYSSFALVLVAPLAVLSKLLAFVAMMLITRDSLPHLSAAAPTGEQTPLERRVGFSEAVLSSVIPFFAFYYAAGFFREDLSRILTISQEQVFAGDGSETGNALQFQVNPSILALLLGCFVLKQVWEKAKDRLPSWTRIPAVYLDVVWVLVVIYGASAYTIAFTDWVQSRAVVQWAVDLGDWVAVTVPAVAAVWEVAAQVVTTVLNLSVISLAWLLIAGVVFGEAIAAQRPAMAGLSRVTNRLEHLAPTTRRRLRDTAGLAGSRIEPILQATTLLIHAGPIRIAFYLLLSQVWLFADQALAAGIPRLFGPHEWDWWVMFLPFIALIPAMISEPIRIALIAAAYDDALGAMKAGGTSDAARGGMPAGGTSGAADDASALSQDEPAFSQDEAPGQRAKSTSTG</sequence>
<dbReference type="EMBL" id="VRSW01000002">
    <property type="protein sequence ID" value="TXK04409.1"/>
    <property type="molecule type" value="Genomic_DNA"/>
</dbReference>
<keyword evidence="2" id="KW-1133">Transmembrane helix</keyword>
<feature type="transmembrane region" description="Helical" evidence="2">
    <location>
        <begin position="185"/>
        <end position="206"/>
    </location>
</feature>
<feature type="transmembrane region" description="Helical" evidence="2">
    <location>
        <begin position="147"/>
        <end position="165"/>
    </location>
</feature>
<dbReference type="AlphaFoldDB" id="A0A5C8HN21"/>
<evidence type="ECO:0000256" key="2">
    <source>
        <dbReference type="SAM" id="Phobius"/>
    </source>
</evidence>
<proteinExistence type="predicted"/>
<keyword evidence="4" id="KW-1185">Reference proteome</keyword>